<feature type="domain" description="CASTOR ACT" evidence="1">
    <location>
        <begin position="76"/>
        <end position="137"/>
    </location>
</feature>
<evidence type="ECO:0000313" key="4">
    <source>
        <dbReference type="Proteomes" id="UP000789739"/>
    </source>
</evidence>
<name>A0A9N8WK60_9GLOM</name>
<evidence type="ECO:0000259" key="2">
    <source>
        <dbReference type="Pfam" id="PF18700"/>
    </source>
</evidence>
<dbReference type="Proteomes" id="UP000789739">
    <property type="component" value="Unassembled WGS sequence"/>
</dbReference>
<organism evidence="3 4">
    <name type="scientific">Paraglomus brasilianum</name>
    <dbReference type="NCBI Taxonomy" id="144538"/>
    <lineage>
        <taxon>Eukaryota</taxon>
        <taxon>Fungi</taxon>
        <taxon>Fungi incertae sedis</taxon>
        <taxon>Mucoromycota</taxon>
        <taxon>Glomeromycotina</taxon>
        <taxon>Glomeromycetes</taxon>
        <taxon>Paraglomerales</taxon>
        <taxon>Paraglomeraceae</taxon>
        <taxon>Paraglomus</taxon>
    </lineage>
</organism>
<dbReference type="PANTHER" id="PTHR31131">
    <property type="entry name" value="CHROMOSOME 1, WHOLE GENOME SHOTGUN SEQUENCE"/>
    <property type="match status" value="1"/>
</dbReference>
<accession>A0A9N8WK60</accession>
<comment type="caution">
    <text evidence="3">The sequence shown here is derived from an EMBL/GenBank/DDBJ whole genome shotgun (WGS) entry which is preliminary data.</text>
</comment>
<dbReference type="Pfam" id="PF13840">
    <property type="entry name" value="ACT_7"/>
    <property type="match status" value="2"/>
</dbReference>
<dbReference type="PANTHER" id="PTHR31131:SF6">
    <property type="entry name" value="CASTOR ACT DOMAIN-CONTAINING PROTEIN"/>
    <property type="match status" value="1"/>
</dbReference>
<dbReference type="Gene3D" id="3.30.2130.10">
    <property type="entry name" value="VC0802-like"/>
    <property type="match status" value="2"/>
</dbReference>
<feature type="domain" description="CASTOR1 N-terminal" evidence="2">
    <location>
        <begin position="9"/>
        <end position="57"/>
    </location>
</feature>
<feature type="domain" description="CASTOR ACT" evidence="1">
    <location>
        <begin position="265"/>
        <end position="323"/>
    </location>
</feature>
<proteinExistence type="predicted"/>
<evidence type="ECO:0000259" key="1">
    <source>
        <dbReference type="Pfam" id="PF13840"/>
    </source>
</evidence>
<dbReference type="GO" id="GO:0006520">
    <property type="term" value="P:amino acid metabolic process"/>
    <property type="evidence" value="ECO:0007669"/>
    <property type="project" value="UniProtKB-ARBA"/>
</dbReference>
<dbReference type="InterPro" id="IPR045865">
    <property type="entry name" value="ACT-like_dom_sf"/>
</dbReference>
<gene>
    <name evidence="3" type="ORF">PBRASI_LOCUS2049</name>
</gene>
<dbReference type="OrthoDB" id="58529at2759"/>
<dbReference type="GO" id="GO:0046394">
    <property type="term" value="P:carboxylic acid biosynthetic process"/>
    <property type="evidence" value="ECO:0007669"/>
    <property type="project" value="UniProtKB-ARBA"/>
</dbReference>
<dbReference type="SUPFAM" id="SSF55021">
    <property type="entry name" value="ACT-like"/>
    <property type="match status" value="2"/>
</dbReference>
<sequence>MSITILPHRLRLLSIPKASLRQFTQSLIRNIIFPPDDQSIFSITETAFEISIVADAETIERDFVRFREGTNIEIMDDLFRALVLGDEGLVDNSGKRINDISYFLSRVGVSVFYLSTYQEDIALVKEKRLPLVVQTLCPTFTFTSESPSFSSVPLTPTDRNAPREMSFAVPWTAERPFDSPVIMVGDSSHMHSDNPFFSGMIVEFEDQGTMGKPNDEEIAAEGVHRKRENNSLEATSEGITIVTDEAVLEEFPEHTLNMSSVPILLKCIYIDISRFGLDKYGVLYSISNPLISNGINLLYLSTLKTANVLVQDCDLDKSFRILAQTGSLEDSMQL</sequence>
<dbReference type="Pfam" id="PF18700">
    <property type="entry name" value="Castor1_N"/>
    <property type="match status" value="1"/>
</dbReference>
<dbReference type="EMBL" id="CAJVPI010000150">
    <property type="protein sequence ID" value="CAG8490003.1"/>
    <property type="molecule type" value="Genomic_DNA"/>
</dbReference>
<dbReference type="InterPro" id="IPR051719">
    <property type="entry name" value="CASTOR_mTORC1"/>
</dbReference>
<protein>
    <submittedName>
        <fullName evidence="3">11204_t:CDS:1</fullName>
    </submittedName>
</protein>
<keyword evidence="4" id="KW-1185">Reference proteome</keyword>
<dbReference type="AlphaFoldDB" id="A0A9N8WK60"/>
<reference evidence="3" key="1">
    <citation type="submission" date="2021-06" db="EMBL/GenBank/DDBJ databases">
        <authorList>
            <person name="Kallberg Y."/>
            <person name="Tangrot J."/>
            <person name="Rosling A."/>
        </authorList>
    </citation>
    <scope>NUCLEOTIDE SEQUENCE</scope>
    <source>
        <strain evidence="3">BR232B</strain>
    </source>
</reference>
<dbReference type="InterPro" id="IPR040778">
    <property type="entry name" value="CASTOR1_N"/>
</dbReference>
<evidence type="ECO:0000313" key="3">
    <source>
        <dbReference type="EMBL" id="CAG8490003.1"/>
    </source>
</evidence>
<dbReference type="InterPro" id="IPR027795">
    <property type="entry name" value="CASTOR_ACT_dom"/>
</dbReference>